<dbReference type="RefSeq" id="WP_129132581.1">
    <property type="nucleotide sequence ID" value="NZ_SDHW01000007.1"/>
</dbReference>
<comment type="caution">
    <text evidence="3">The sequence shown here is derived from an EMBL/GenBank/DDBJ whole genome shotgun (WGS) entry which is preliminary data.</text>
</comment>
<dbReference type="EMBL" id="SDHW01000007">
    <property type="protein sequence ID" value="RXK58152.1"/>
    <property type="molecule type" value="Genomic_DNA"/>
</dbReference>
<evidence type="ECO:0000313" key="3">
    <source>
        <dbReference type="EMBL" id="RXK58152.1"/>
    </source>
</evidence>
<keyword evidence="1" id="KW-1133">Transmembrane helix</keyword>
<organism evidence="3 4">
    <name type="scientific">Lacibacter luteus</name>
    <dbReference type="NCBI Taxonomy" id="2508719"/>
    <lineage>
        <taxon>Bacteria</taxon>
        <taxon>Pseudomonadati</taxon>
        <taxon>Bacteroidota</taxon>
        <taxon>Chitinophagia</taxon>
        <taxon>Chitinophagales</taxon>
        <taxon>Chitinophagaceae</taxon>
        <taxon>Lacibacter</taxon>
    </lineage>
</organism>
<keyword evidence="4" id="KW-1185">Reference proteome</keyword>
<dbReference type="InterPro" id="IPR055087">
    <property type="entry name" value="GldL-like_N"/>
</dbReference>
<name>A0A4Q1CF24_9BACT</name>
<keyword evidence="1" id="KW-0812">Transmembrane</keyword>
<gene>
    <name evidence="3" type="ORF">ESA94_19265</name>
</gene>
<evidence type="ECO:0000313" key="4">
    <source>
        <dbReference type="Proteomes" id="UP000290204"/>
    </source>
</evidence>
<dbReference type="Proteomes" id="UP000290204">
    <property type="component" value="Unassembled WGS sequence"/>
</dbReference>
<protein>
    <recommendedName>
        <fullName evidence="2">Gliding motility protein GldL-like N-terminal domain-containing protein</fullName>
    </recommendedName>
</protein>
<evidence type="ECO:0000259" key="2">
    <source>
        <dbReference type="Pfam" id="PF22827"/>
    </source>
</evidence>
<keyword evidence="1" id="KW-0472">Membrane</keyword>
<dbReference type="OrthoDB" id="1466660at2"/>
<proteinExistence type="predicted"/>
<dbReference type="AlphaFoldDB" id="A0A4Q1CF24"/>
<sequence length="59" mass="6545">MLKLFKWPLLLFLSGFLVTLFGAWAKILHLSFAEVLLTAGMAIQAGGIIYAMYVLVKSK</sequence>
<feature type="domain" description="Gliding motility protein GldL-like N-terminal" evidence="2">
    <location>
        <begin position="18"/>
        <end position="53"/>
    </location>
</feature>
<evidence type="ECO:0000256" key="1">
    <source>
        <dbReference type="SAM" id="Phobius"/>
    </source>
</evidence>
<feature type="transmembrane region" description="Helical" evidence="1">
    <location>
        <begin position="35"/>
        <end position="56"/>
    </location>
</feature>
<accession>A0A4Q1CF24</accession>
<dbReference type="Pfam" id="PF22827">
    <property type="entry name" value="GldL_N"/>
    <property type="match status" value="1"/>
</dbReference>
<reference evidence="3 4" key="1">
    <citation type="submission" date="2019-01" db="EMBL/GenBank/DDBJ databases">
        <title>Lacibacter sp. strain TTM-7.</title>
        <authorList>
            <person name="Chen W.-M."/>
        </authorList>
    </citation>
    <scope>NUCLEOTIDE SEQUENCE [LARGE SCALE GENOMIC DNA]</scope>
    <source>
        <strain evidence="3 4">TTM-7</strain>
    </source>
</reference>